<evidence type="ECO:0000313" key="4">
    <source>
        <dbReference type="Proteomes" id="UP000092730"/>
    </source>
</evidence>
<proteinExistence type="predicted"/>
<reference evidence="3" key="4">
    <citation type="submission" date="2024-02" db="EMBL/GenBank/DDBJ databases">
        <title>Comparative genomics of Cryptococcus and Kwoniella reveals pathogenesis evolution and contrasting modes of karyotype evolution via chromosome fusion or intercentromeric recombination.</title>
        <authorList>
            <person name="Coelho M.A."/>
            <person name="David-Palma M."/>
            <person name="Shea T."/>
            <person name="Bowers K."/>
            <person name="McGinley-Smith S."/>
            <person name="Mohammad A.W."/>
            <person name="Gnirke A."/>
            <person name="Yurkov A.M."/>
            <person name="Nowrousian M."/>
            <person name="Sun S."/>
            <person name="Cuomo C.A."/>
            <person name="Heitman J."/>
        </authorList>
    </citation>
    <scope>NUCLEOTIDE SEQUENCE</scope>
    <source>
        <strain evidence="3">CBS 10118</strain>
    </source>
</reference>
<keyword evidence="4" id="KW-1185">Reference proteome</keyword>
<dbReference type="GeneID" id="30213090"/>
<reference evidence="2" key="3">
    <citation type="submission" date="2014-01" db="EMBL/GenBank/DDBJ databases">
        <title>Evolution of pathogenesis and genome organization in the Tremellales.</title>
        <authorList>
            <person name="Cuomo C."/>
            <person name="Litvintseva A."/>
            <person name="Heitman J."/>
            <person name="Chen Y."/>
            <person name="Sun S."/>
            <person name="Springer D."/>
            <person name="Dromer F."/>
            <person name="Young S."/>
            <person name="Zeng Q."/>
            <person name="Chapman S."/>
            <person name="Gujja S."/>
            <person name="Saif S."/>
            <person name="Birren B."/>
        </authorList>
    </citation>
    <scope>NUCLEOTIDE SEQUENCE</scope>
    <source>
        <strain evidence="2">CBS 10118</strain>
    </source>
</reference>
<accession>A0A1B9FT25</accession>
<feature type="compositionally biased region" description="Basic and acidic residues" evidence="1">
    <location>
        <begin position="42"/>
        <end position="52"/>
    </location>
</feature>
<dbReference type="EMBL" id="CP144543">
    <property type="protein sequence ID" value="WVW83391.1"/>
    <property type="molecule type" value="Genomic_DNA"/>
</dbReference>
<feature type="compositionally biased region" description="Low complexity" evidence="1">
    <location>
        <begin position="53"/>
        <end position="88"/>
    </location>
</feature>
<name>A0A1B9FT25_9TREE</name>
<organism evidence="2">
    <name type="scientific">Kwoniella bestiolae CBS 10118</name>
    <dbReference type="NCBI Taxonomy" id="1296100"/>
    <lineage>
        <taxon>Eukaryota</taxon>
        <taxon>Fungi</taxon>
        <taxon>Dikarya</taxon>
        <taxon>Basidiomycota</taxon>
        <taxon>Agaricomycotina</taxon>
        <taxon>Tremellomycetes</taxon>
        <taxon>Tremellales</taxon>
        <taxon>Cryptococcaceae</taxon>
        <taxon>Kwoniella</taxon>
    </lineage>
</organism>
<evidence type="ECO:0000313" key="2">
    <source>
        <dbReference type="EMBL" id="OCF21912.1"/>
    </source>
</evidence>
<evidence type="ECO:0000313" key="3">
    <source>
        <dbReference type="EMBL" id="WVW83391.1"/>
    </source>
</evidence>
<dbReference type="Proteomes" id="UP000092730">
    <property type="component" value="Chromosome 3"/>
</dbReference>
<reference evidence="2" key="1">
    <citation type="submission" date="2013-07" db="EMBL/GenBank/DDBJ databases">
        <title>The Genome Sequence of Cryptococcus bestiolae CBS10118.</title>
        <authorList>
            <consortium name="The Broad Institute Genome Sequencing Platform"/>
            <person name="Cuomo C."/>
            <person name="Litvintseva A."/>
            <person name="Chen Y."/>
            <person name="Heitman J."/>
            <person name="Sun S."/>
            <person name="Springer D."/>
            <person name="Dromer F."/>
            <person name="Young S.K."/>
            <person name="Zeng Q."/>
            <person name="Gargeya S."/>
            <person name="Fitzgerald M."/>
            <person name="Abouelleil A."/>
            <person name="Alvarado L."/>
            <person name="Berlin A.M."/>
            <person name="Chapman S.B."/>
            <person name="Dewar J."/>
            <person name="Goldberg J."/>
            <person name="Griggs A."/>
            <person name="Gujja S."/>
            <person name="Hansen M."/>
            <person name="Howarth C."/>
            <person name="Imamovic A."/>
            <person name="Larimer J."/>
            <person name="McCowan C."/>
            <person name="Murphy C."/>
            <person name="Pearson M."/>
            <person name="Priest M."/>
            <person name="Roberts A."/>
            <person name="Saif S."/>
            <person name="Shea T."/>
            <person name="Sykes S."/>
            <person name="Wortman J."/>
            <person name="Nusbaum C."/>
            <person name="Birren B."/>
        </authorList>
    </citation>
    <scope>NUCLEOTIDE SEQUENCE [LARGE SCALE GENOMIC DNA]</scope>
    <source>
        <strain evidence="2">CBS 10118</strain>
    </source>
</reference>
<protein>
    <submittedName>
        <fullName evidence="2">Uncharacterized protein</fullName>
    </submittedName>
</protein>
<dbReference type="KEGG" id="kbi:30213090"/>
<gene>
    <name evidence="2" type="ORF">I302_08691</name>
    <name evidence="3" type="ORF">I302_105410</name>
</gene>
<dbReference type="EMBL" id="KI894026">
    <property type="protein sequence ID" value="OCF21912.1"/>
    <property type="molecule type" value="Genomic_DNA"/>
</dbReference>
<feature type="compositionally biased region" description="Low complexity" evidence="1">
    <location>
        <begin position="1"/>
        <end position="13"/>
    </location>
</feature>
<sequence>MGSSLIGIKSKSGNPPEWRDQSYTSGSMSDDRGLDENPSLAEEMRQHGDQRTRTGTRTQHTSFSPSNTSDTNHTNINSNTNSNSYTND</sequence>
<evidence type="ECO:0000256" key="1">
    <source>
        <dbReference type="SAM" id="MobiDB-lite"/>
    </source>
</evidence>
<reference evidence="3" key="2">
    <citation type="submission" date="2013-07" db="EMBL/GenBank/DDBJ databases">
        <authorList>
            <consortium name="The Broad Institute Genome Sequencing Platform"/>
            <person name="Cuomo C."/>
            <person name="Litvintseva A."/>
            <person name="Chen Y."/>
            <person name="Heitman J."/>
            <person name="Sun S."/>
            <person name="Springer D."/>
            <person name="Dromer F."/>
            <person name="Young S.K."/>
            <person name="Zeng Q."/>
            <person name="Gargeya S."/>
            <person name="Fitzgerald M."/>
            <person name="Abouelleil A."/>
            <person name="Alvarado L."/>
            <person name="Berlin A.M."/>
            <person name="Chapman S.B."/>
            <person name="Dewar J."/>
            <person name="Goldberg J."/>
            <person name="Griggs A."/>
            <person name="Gujja S."/>
            <person name="Hansen M."/>
            <person name="Howarth C."/>
            <person name="Imamovic A."/>
            <person name="Larimer J."/>
            <person name="McCowan C."/>
            <person name="Murphy C."/>
            <person name="Pearson M."/>
            <person name="Priest M."/>
            <person name="Roberts A."/>
            <person name="Saif S."/>
            <person name="Shea T."/>
            <person name="Sykes S."/>
            <person name="Wortman J."/>
            <person name="Nusbaum C."/>
            <person name="Birren B."/>
        </authorList>
    </citation>
    <scope>NUCLEOTIDE SEQUENCE</scope>
    <source>
        <strain evidence="3">CBS 10118</strain>
    </source>
</reference>
<feature type="region of interest" description="Disordered" evidence="1">
    <location>
        <begin position="1"/>
        <end position="88"/>
    </location>
</feature>
<dbReference type="RefSeq" id="XP_019042982.1">
    <property type="nucleotide sequence ID" value="XM_019195269.1"/>
</dbReference>
<dbReference type="AlphaFoldDB" id="A0A1B9FT25"/>
<dbReference type="VEuPathDB" id="FungiDB:I302_08691"/>